<dbReference type="PANTHER" id="PTHR34833:SF1">
    <property type="entry name" value="GENE, 17359-RELATED"/>
    <property type="match status" value="1"/>
</dbReference>
<keyword evidence="3" id="KW-1185">Reference proteome</keyword>
<dbReference type="OrthoDB" id="6140842at2759"/>
<feature type="compositionally biased region" description="Polar residues" evidence="1">
    <location>
        <begin position="213"/>
        <end position="228"/>
    </location>
</feature>
<dbReference type="EMBL" id="PZQS01000001">
    <property type="protein sequence ID" value="PVD38916.1"/>
    <property type="molecule type" value="Genomic_DNA"/>
</dbReference>
<dbReference type="Proteomes" id="UP000245119">
    <property type="component" value="Linkage Group LG1"/>
</dbReference>
<dbReference type="Pfam" id="PF15123">
    <property type="entry name" value="DUF4562"/>
    <property type="match status" value="1"/>
</dbReference>
<protein>
    <submittedName>
        <fullName evidence="2">Uncharacterized protein</fullName>
    </submittedName>
</protein>
<dbReference type="AlphaFoldDB" id="A0A2T7PZR2"/>
<organism evidence="2 3">
    <name type="scientific">Pomacea canaliculata</name>
    <name type="common">Golden apple snail</name>
    <dbReference type="NCBI Taxonomy" id="400727"/>
    <lineage>
        <taxon>Eukaryota</taxon>
        <taxon>Metazoa</taxon>
        <taxon>Spiralia</taxon>
        <taxon>Lophotrochozoa</taxon>
        <taxon>Mollusca</taxon>
        <taxon>Gastropoda</taxon>
        <taxon>Caenogastropoda</taxon>
        <taxon>Architaenioglossa</taxon>
        <taxon>Ampullarioidea</taxon>
        <taxon>Ampullariidae</taxon>
        <taxon>Pomacea</taxon>
    </lineage>
</organism>
<dbReference type="PANTHER" id="PTHR34833">
    <property type="entry name" value="GENE, 17359-RELATED"/>
    <property type="match status" value="1"/>
</dbReference>
<gene>
    <name evidence="2" type="ORF">C0Q70_01541</name>
</gene>
<comment type="caution">
    <text evidence="2">The sequence shown here is derived from an EMBL/GenBank/DDBJ whole genome shotgun (WGS) entry which is preliminary data.</text>
</comment>
<accession>A0A2T7PZR2</accession>
<feature type="region of interest" description="Disordered" evidence="1">
    <location>
        <begin position="140"/>
        <end position="175"/>
    </location>
</feature>
<sequence length="433" mass="48286">MLVYCDLEKLSISYLVLDIGVRPVWQSQHDDASLVRVAGPDGIANDRVHLLKDSSPIYTGPYTPERTFDVEYIWRPAPGTPFHRPRATFSGEVGWHSWFFLDTEPFKTGHQVHLAEFRRQVEERCTNLYQPVWKPKRGANILKSSYGPKAQNKSKAKDQSPAFENKASQQTTPRSAVISPLFNSAASPASGFSSKSRASHKKSDEAATPRSVHATTPQPISSNDQNVNRGVSGLLETLQGIDDPSSNVGLVSVEALPCISRTSHLSFSSAGSRRSQGSQPILPRSQASSIADYYPVRVPRRLNSALELGRKESSGNRVTRSQSVDQKRYKQEHVFVRNVKVNYEASRDADISEWFGSAAVHLSQKQAGRALQNDKPIAELDGMGLFCTPSFFHYPRAHPWDLDDRRQTHTSKQCESDWLERNEGGHCRAADDN</sequence>
<evidence type="ECO:0000256" key="1">
    <source>
        <dbReference type="SAM" id="MobiDB-lite"/>
    </source>
</evidence>
<reference evidence="2 3" key="1">
    <citation type="submission" date="2018-04" db="EMBL/GenBank/DDBJ databases">
        <title>The genome of golden apple snail Pomacea canaliculata provides insight into stress tolerance and invasive adaptation.</title>
        <authorList>
            <person name="Liu C."/>
            <person name="Liu B."/>
            <person name="Ren Y."/>
            <person name="Zhang Y."/>
            <person name="Wang H."/>
            <person name="Li S."/>
            <person name="Jiang F."/>
            <person name="Yin L."/>
            <person name="Zhang G."/>
            <person name="Qian W."/>
            <person name="Fan W."/>
        </authorList>
    </citation>
    <scope>NUCLEOTIDE SEQUENCE [LARGE SCALE GENOMIC DNA]</scope>
    <source>
        <strain evidence="2">SZHN2017</strain>
        <tissue evidence="2">Muscle</tissue>
    </source>
</reference>
<evidence type="ECO:0000313" key="3">
    <source>
        <dbReference type="Proteomes" id="UP000245119"/>
    </source>
</evidence>
<proteinExistence type="predicted"/>
<feature type="region of interest" description="Disordered" evidence="1">
    <location>
        <begin position="188"/>
        <end position="228"/>
    </location>
</feature>
<feature type="compositionally biased region" description="Low complexity" evidence="1">
    <location>
        <begin position="266"/>
        <end position="279"/>
    </location>
</feature>
<name>A0A2T7PZR2_POMCA</name>
<feature type="region of interest" description="Disordered" evidence="1">
    <location>
        <begin position="266"/>
        <end position="286"/>
    </location>
</feature>
<evidence type="ECO:0000313" key="2">
    <source>
        <dbReference type="EMBL" id="PVD38916.1"/>
    </source>
</evidence>
<dbReference type="InterPro" id="IPR027814">
    <property type="entry name" value="DUF4562"/>
</dbReference>